<feature type="transmembrane region" description="Helical" evidence="5">
    <location>
        <begin position="92"/>
        <end position="117"/>
    </location>
</feature>
<dbReference type="AlphaFoldDB" id="A0AAD9NEY2"/>
<evidence type="ECO:0000256" key="1">
    <source>
        <dbReference type="ARBA" id="ARBA00004141"/>
    </source>
</evidence>
<keyword evidence="2 5" id="KW-0812">Transmembrane</keyword>
<evidence type="ECO:0000256" key="4">
    <source>
        <dbReference type="ARBA" id="ARBA00023136"/>
    </source>
</evidence>
<feature type="transmembrane region" description="Helical" evidence="5">
    <location>
        <begin position="183"/>
        <end position="205"/>
    </location>
</feature>
<proteinExistence type="predicted"/>
<keyword evidence="3 5" id="KW-1133">Transmembrane helix</keyword>
<evidence type="ECO:0000313" key="6">
    <source>
        <dbReference type="EMBL" id="KAK2165806.1"/>
    </source>
</evidence>
<evidence type="ECO:0000256" key="3">
    <source>
        <dbReference type="ARBA" id="ARBA00022989"/>
    </source>
</evidence>
<reference evidence="6" key="1">
    <citation type="journal article" date="2023" name="Mol. Biol. Evol.">
        <title>Third-Generation Sequencing Reveals the Adaptive Role of the Epigenome in Three Deep-Sea Polychaetes.</title>
        <authorList>
            <person name="Perez M."/>
            <person name="Aroh O."/>
            <person name="Sun Y."/>
            <person name="Lan Y."/>
            <person name="Juniper S.K."/>
            <person name="Young C.R."/>
            <person name="Angers B."/>
            <person name="Qian P.Y."/>
        </authorList>
    </citation>
    <scope>NUCLEOTIDE SEQUENCE</scope>
    <source>
        <strain evidence="6">P08H-3</strain>
    </source>
</reference>
<dbReference type="GO" id="GO:0016020">
    <property type="term" value="C:membrane"/>
    <property type="evidence" value="ECO:0007669"/>
    <property type="project" value="UniProtKB-SubCell"/>
</dbReference>
<dbReference type="EMBL" id="JAODUP010000045">
    <property type="protein sequence ID" value="KAK2165806.1"/>
    <property type="molecule type" value="Genomic_DNA"/>
</dbReference>
<dbReference type="Proteomes" id="UP001208570">
    <property type="component" value="Unassembled WGS sequence"/>
</dbReference>
<evidence type="ECO:0000313" key="7">
    <source>
        <dbReference type="Proteomes" id="UP001208570"/>
    </source>
</evidence>
<feature type="transmembrane region" description="Helical" evidence="5">
    <location>
        <begin position="138"/>
        <end position="163"/>
    </location>
</feature>
<dbReference type="Pfam" id="PF13903">
    <property type="entry name" value="Claudin_2"/>
    <property type="match status" value="1"/>
</dbReference>
<organism evidence="6 7">
    <name type="scientific">Paralvinella palmiformis</name>
    <dbReference type="NCBI Taxonomy" id="53620"/>
    <lineage>
        <taxon>Eukaryota</taxon>
        <taxon>Metazoa</taxon>
        <taxon>Spiralia</taxon>
        <taxon>Lophotrochozoa</taxon>
        <taxon>Annelida</taxon>
        <taxon>Polychaeta</taxon>
        <taxon>Sedentaria</taxon>
        <taxon>Canalipalpata</taxon>
        <taxon>Terebellida</taxon>
        <taxon>Terebelliformia</taxon>
        <taxon>Alvinellidae</taxon>
        <taxon>Paralvinella</taxon>
    </lineage>
</organism>
<dbReference type="PANTHER" id="PTHR21284">
    <property type="entry name" value="EG:80H7.2 PROTEIN"/>
    <property type="match status" value="1"/>
</dbReference>
<feature type="transmembrane region" description="Helical" evidence="5">
    <location>
        <begin position="12"/>
        <end position="38"/>
    </location>
</feature>
<name>A0AAD9NEY2_9ANNE</name>
<gene>
    <name evidence="6" type="ORF">LSH36_45g09022</name>
</gene>
<dbReference type="PANTHER" id="PTHR21284:SF12">
    <property type="entry name" value="EG:80H7.2 PROTEIN"/>
    <property type="match status" value="1"/>
</dbReference>
<keyword evidence="4 5" id="KW-0472">Membrane</keyword>
<evidence type="ECO:0000256" key="5">
    <source>
        <dbReference type="SAM" id="Phobius"/>
    </source>
</evidence>
<comment type="caution">
    <text evidence="6">The sequence shown here is derived from an EMBL/GenBank/DDBJ whole genome shotgun (WGS) entry which is preliminary data.</text>
</comment>
<sequence>MSLRRQPAKNIILLTSVILSFIALLCLIVAFVTPYWVISWPRIFSEFKRIGLWEACFAGLVLDWDARQKAYHGCWWILAEEFIPIRNWMMPFWFVMTQVFVTLCLLAEFVGIAFLCMMYGNATVRNAMGQVGEKRQPWYMVQAATYITYVTAFVMTFTILLFANCFYWDKNWMPRKDLNYLSFSYGMAVLSAFFSVFSSIAIGNYHRIIQHEYTHVPASASLNLSRASAKI</sequence>
<dbReference type="InterPro" id="IPR004031">
    <property type="entry name" value="PMP22/EMP/MP20/Claudin"/>
</dbReference>
<accession>A0AAD9NEY2</accession>
<keyword evidence="7" id="KW-1185">Reference proteome</keyword>
<dbReference type="Gene3D" id="1.20.140.150">
    <property type="match status" value="1"/>
</dbReference>
<protein>
    <submittedName>
        <fullName evidence="6">Uncharacterized protein</fullName>
    </submittedName>
</protein>
<comment type="subcellular location">
    <subcellularLocation>
        <location evidence="1">Membrane</location>
        <topology evidence="1">Multi-pass membrane protein</topology>
    </subcellularLocation>
</comment>
<evidence type="ECO:0000256" key="2">
    <source>
        <dbReference type="ARBA" id="ARBA00022692"/>
    </source>
</evidence>